<dbReference type="EMBL" id="MFYX01000106">
    <property type="protein sequence ID" value="OGK02527.1"/>
    <property type="molecule type" value="Genomic_DNA"/>
</dbReference>
<evidence type="ECO:0000313" key="4">
    <source>
        <dbReference type="Proteomes" id="UP000179243"/>
    </source>
</evidence>
<dbReference type="PIRSF" id="PIRSF016719">
    <property type="entry name" value="UCP016719"/>
    <property type="match status" value="1"/>
</dbReference>
<dbReference type="Gene3D" id="3.90.1150.140">
    <property type="match status" value="1"/>
</dbReference>
<reference evidence="3 4" key="1">
    <citation type="journal article" date="2016" name="Nat. Commun.">
        <title>Thousands of microbial genomes shed light on interconnected biogeochemical processes in an aquifer system.</title>
        <authorList>
            <person name="Anantharaman K."/>
            <person name="Brown C.T."/>
            <person name="Hug L.A."/>
            <person name="Sharon I."/>
            <person name="Castelle C.J."/>
            <person name="Probst A.J."/>
            <person name="Thomas B.C."/>
            <person name="Singh A."/>
            <person name="Wilkins M.J."/>
            <person name="Karaoz U."/>
            <person name="Brodie E.L."/>
            <person name="Williams K.H."/>
            <person name="Hubbard S.S."/>
            <person name="Banfield J.F."/>
        </authorList>
    </citation>
    <scope>NUCLEOTIDE SEQUENCE [LARGE SCALE GENOMIC DNA]</scope>
</reference>
<protein>
    <recommendedName>
        <fullName evidence="5">DUF1343 domain-containing protein</fullName>
    </recommendedName>
</protein>
<name>A0A1F7F7N4_UNCRA</name>
<evidence type="ECO:0000313" key="3">
    <source>
        <dbReference type="EMBL" id="OGK02527.1"/>
    </source>
</evidence>
<sequence length="390" mass="43871">MVLTGLDLAAAAFPKRYAGKRCGLLCHPASVNARLVHAVDALMACKKILLTALFGPQHGIRGETQANMIEWQGFTDSRTGLPVNSLYGSHRTPTPAMLSNIDALIVDLCDVGARYYTYIWTLDLCMEACCGAGKGVVVLDRPNPINGIDIEGPLLDETRFASFVGQKRLPVRHGLTIGEIARYLQKQYYPKLDLHVVPMKGWRRNMYFEQTGLPWVMPSPNMPTIDTTLVYPGMCLLEATILSEGRGTTRPFEFYGAPFIDPFRLARVLEKFALPGVRFRPAWFTPTFDKFKAKLCGGVQLHISNRRCFKPFLTGLMCIYAVMRLYPGSFRWIKPPYEYERKKMPIDILCGTDRIRKALEKRCTPAGIEALYRKDCASFASVRGPHLLYS</sequence>
<dbReference type="AlphaFoldDB" id="A0A1F7F7N4"/>
<evidence type="ECO:0000259" key="1">
    <source>
        <dbReference type="Pfam" id="PF07075"/>
    </source>
</evidence>
<dbReference type="Pfam" id="PF07075">
    <property type="entry name" value="NamZ_N"/>
    <property type="match status" value="1"/>
</dbReference>
<dbReference type="Proteomes" id="UP000179243">
    <property type="component" value="Unassembled WGS sequence"/>
</dbReference>
<feature type="domain" description="Peptidoglycan beta-N-acetylmuramidase NamZ C-terminal" evidence="2">
    <location>
        <begin position="229"/>
        <end position="389"/>
    </location>
</feature>
<gene>
    <name evidence="3" type="ORF">A2519_12030</name>
</gene>
<feature type="domain" description="Peptidoglycan beta-N-acetylmuramidase NamZ N-terminal" evidence="1">
    <location>
        <begin position="23"/>
        <end position="225"/>
    </location>
</feature>
<evidence type="ECO:0008006" key="5">
    <source>
        <dbReference type="Google" id="ProtNLM"/>
    </source>
</evidence>
<dbReference type="Gene3D" id="3.40.50.12170">
    <property type="entry name" value="Uncharacterised protein PF07075, DUF1343"/>
    <property type="match status" value="1"/>
</dbReference>
<organism evidence="3 4">
    <name type="scientific">Candidatus Raymondbacteria bacterium RIFOXYD12_FULL_49_13</name>
    <dbReference type="NCBI Taxonomy" id="1817890"/>
    <lineage>
        <taxon>Bacteria</taxon>
        <taxon>Raymondiibacteriota</taxon>
    </lineage>
</organism>
<dbReference type="PANTHER" id="PTHR42915:SF1">
    <property type="entry name" value="PEPTIDOGLYCAN BETA-N-ACETYLMURAMIDASE NAMZ"/>
    <property type="match status" value="1"/>
</dbReference>
<accession>A0A1F7F7N4</accession>
<dbReference type="InterPro" id="IPR048502">
    <property type="entry name" value="NamZ_N"/>
</dbReference>
<comment type="caution">
    <text evidence="3">The sequence shown here is derived from an EMBL/GenBank/DDBJ whole genome shotgun (WGS) entry which is preliminary data.</text>
</comment>
<dbReference type="GO" id="GO:0033922">
    <property type="term" value="F:peptidoglycan beta-N-acetylmuramidase activity"/>
    <property type="evidence" value="ECO:0007669"/>
    <property type="project" value="InterPro"/>
</dbReference>
<evidence type="ECO:0000259" key="2">
    <source>
        <dbReference type="Pfam" id="PF20732"/>
    </source>
</evidence>
<dbReference type="InterPro" id="IPR048503">
    <property type="entry name" value="NamZ_C"/>
</dbReference>
<proteinExistence type="predicted"/>
<dbReference type="PANTHER" id="PTHR42915">
    <property type="entry name" value="HYPOTHETICAL 460 KDA PROTEIN IN FEUA-SIGW INTERGENIC REGION [PRECURSOR]"/>
    <property type="match status" value="1"/>
</dbReference>
<dbReference type="Pfam" id="PF20732">
    <property type="entry name" value="NamZ_C"/>
    <property type="match status" value="1"/>
</dbReference>
<dbReference type="InterPro" id="IPR008302">
    <property type="entry name" value="NamZ"/>
</dbReference>